<dbReference type="EMBL" id="LN999057">
    <property type="protein sequence ID" value="CUX79318.1"/>
    <property type="molecule type" value="Genomic_DNA"/>
</dbReference>
<evidence type="ECO:0000313" key="2">
    <source>
        <dbReference type="Proteomes" id="UP000075234"/>
    </source>
</evidence>
<gene>
    <name evidence="1" type="primary">rnpA</name>
    <name evidence="1" type="ORF">TPER_TP00191</name>
</gene>
<evidence type="ECO:0000313" key="1">
    <source>
        <dbReference type="EMBL" id="CUX79318.1"/>
    </source>
</evidence>
<proteinExistence type="predicted"/>
<dbReference type="AlphaFoldDB" id="A0A143WPH4"/>
<sequence>MHSDAPDQEGASQACCIGQRRCYVGAVVGAACALRGSLAQYVPLAYCCGRRGVVVAQATHALRLCQEPHTMHGRMFSEGKPWARLKRAAYCAAPCRA</sequence>
<organism evidence="1 2">
    <name type="scientific">Tremblaya princeps</name>
    <dbReference type="NCBI Taxonomy" id="189385"/>
    <lineage>
        <taxon>Bacteria</taxon>
        <taxon>Pseudomonadati</taxon>
        <taxon>Pseudomonadota</taxon>
        <taxon>Betaproteobacteria</taxon>
        <taxon>Candidatus Tremblayella</taxon>
    </lineage>
</organism>
<dbReference type="Proteomes" id="UP000075234">
    <property type="component" value="Chromosome I"/>
</dbReference>
<name>A0A143WPH4_TREPR</name>
<reference evidence="2" key="1">
    <citation type="submission" date="2016-01" db="EMBL/GenBank/DDBJ databases">
        <authorList>
            <person name="Husnik F."/>
        </authorList>
    </citation>
    <scope>NUCLEOTIDE SEQUENCE [LARGE SCALE GENOMIC DNA]</scope>
</reference>
<protein>
    <submittedName>
        <fullName evidence="1">Ribonuclease P protein component</fullName>
    </submittedName>
</protein>
<accession>A0A143WPH4</accession>
<dbReference type="PATRIC" id="fig|189385.4.peg.251"/>